<dbReference type="Proteomes" id="UP001054945">
    <property type="component" value="Unassembled WGS sequence"/>
</dbReference>
<evidence type="ECO:0000256" key="1">
    <source>
        <dbReference type="SAM" id="MobiDB-lite"/>
    </source>
</evidence>
<evidence type="ECO:0000313" key="3">
    <source>
        <dbReference type="Proteomes" id="UP001054945"/>
    </source>
</evidence>
<comment type="caution">
    <text evidence="2">The sequence shown here is derived from an EMBL/GenBank/DDBJ whole genome shotgun (WGS) entry which is preliminary data.</text>
</comment>
<sequence>MIGVDVLRLNRPRVRSFAYALIGPHWQRREVPLINSELSYINNIFFSLEGHLCSKQQKYWGAAASCYNDLIIWSNQAHTDTSGRLCLDKRAAFELEDCKLLEVTKPGHRKRILTSLGEKSTSRLFDELKDFSFSKMDWNLGTISGVSTADEPSSSGDESRTVDIMRGDTSIRNFATNGSLSRNESPPLVSALKIRPPTQLMGDTSPQQTLQDMPHRSIPHNGSINQMSW</sequence>
<feature type="compositionally biased region" description="Polar residues" evidence="1">
    <location>
        <begin position="220"/>
        <end position="229"/>
    </location>
</feature>
<protein>
    <submittedName>
        <fullName evidence="2">Ankyrin repeat and SAM domain-containing protein 1A</fullName>
    </submittedName>
</protein>
<accession>A0AAV4QCS9</accession>
<name>A0AAV4QCS9_CAEEX</name>
<dbReference type="AlphaFoldDB" id="A0AAV4QCS9"/>
<feature type="region of interest" description="Disordered" evidence="1">
    <location>
        <begin position="201"/>
        <end position="229"/>
    </location>
</feature>
<feature type="compositionally biased region" description="Polar residues" evidence="1">
    <location>
        <begin position="201"/>
        <end position="211"/>
    </location>
</feature>
<evidence type="ECO:0000313" key="2">
    <source>
        <dbReference type="EMBL" id="GIY05133.1"/>
    </source>
</evidence>
<dbReference type="EMBL" id="BPLR01005810">
    <property type="protein sequence ID" value="GIY05133.1"/>
    <property type="molecule type" value="Genomic_DNA"/>
</dbReference>
<gene>
    <name evidence="2" type="primary">Anks1a_1</name>
    <name evidence="2" type="ORF">CEXT_744161</name>
</gene>
<keyword evidence="3" id="KW-1185">Reference proteome</keyword>
<proteinExistence type="predicted"/>
<organism evidence="2 3">
    <name type="scientific">Caerostris extrusa</name>
    <name type="common">Bark spider</name>
    <name type="synonym">Caerostris bankana</name>
    <dbReference type="NCBI Taxonomy" id="172846"/>
    <lineage>
        <taxon>Eukaryota</taxon>
        <taxon>Metazoa</taxon>
        <taxon>Ecdysozoa</taxon>
        <taxon>Arthropoda</taxon>
        <taxon>Chelicerata</taxon>
        <taxon>Arachnida</taxon>
        <taxon>Araneae</taxon>
        <taxon>Araneomorphae</taxon>
        <taxon>Entelegynae</taxon>
        <taxon>Araneoidea</taxon>
        <taxon>Araneidae</taxon>
        <taxon>Caerostris</taxon>
    </lineage>
</organism>
<reference evidence="2 3" key="1">
    <citation type="submission" date="2021-06" db="EMBL/GenBank/DDBJ databases">
        <title>Caerostris extrusa draft genome.</title>
        <authorList>
            <person name="Kono N."/>
            <person name="Arakawa K."/>
        </authorList>
    </citation>
    <scope>NUCLEOTIDE SEQUENCE [LARGE SCALE GENOMIC DNA]</scope>
</reference>